<comment type="catalytic activity">
    <reaction evidence="11">
        <text>L-histidinol phosphate + H2O = L-histidinol + phosphate</text>
        <dbReference type="Rhea" id="RHEA:14465"/>
        <dbReference type="ChEBI" id="CHEBI:15377"/>
        <dbReference type="ChEBI" id="CHEBI:43474"/>
        <dbReference type="ChEBI" id="CHEBI:57699"/>
        <dbReference type="ChEBI" id="CHEBI:57980"/>
        <dbReference type="EC" id="3.1.3.15"/>
    </reaction>
</comment>
<feature type="active site" description="Nucleophile" evidence="11">
    <location>
        <position position="10"/>
    </location>
</feature>
<dbReference type="SUPFAM" id="SSF54211">
    <property type="entry name" value="Ribosomal protein S5 domain 2-like"/>
    <property type="match status" value="2"/>
</dbReference>
<feature type="active site" description="Proton donor" evidence="11">
    <location>
        <position position="12"/>
    </location>
</feature>
<evidence type="ECO:0000256" key="3">
    <source>
        <dbReference type="ARBA" id="ARBA00022490"/>
    </source>
</evidence>
<dbReference type="CDD" id="cd07503">
    <property type="entry name" value="HAD_HisB-N"/>
    <property type="match status" value="1"/>
</dbReference>
<dbReference type="InterPro" id="IPR013954">
    <property type="entry name" value="PNK3P"/>
</dbReference>
<keyword evidence="4 11" id="KW-0028">Amino-acid biosynthesis</keyword>
<dbReference type="NCBIfam" id="NF003937">
    <property type="entry name" value="PRK05446.1"/>
    <property type="match status" value="1"/>
</dbReference>
<organism evidence="12 13">
    <name type="scientific">Celerinatantimonas yamalensis</name>
    <dbReference type="NCBI Taxonomy" id="559956"/>
    <lineage>
        <taxon>Bacteria</taxon>
        <taxon>Pseudomonadati</taxon>
        <taxon>Pseudomonadota</taxon>
        <taxon>Gammaproteobacteria</taxon>
        <taxon>Celerinatantimonadaceae</taxon>
        <taxon>Celerinatantimonas</taxon>
    </lineage>
</organism>
<evidence type="ECO:0000313" key="12">
    <source>
        <dbReference type="EMBL" id="MFM2484000.1"/>
    </source>
</evidence>
<evidence type="ECO:0000256" key="5">
    <source>
        <dbReference type="ARBA" id="ARBA00022723"/>
    </source>
</evidence>
<comment type="caution">
    <text evidence="12">The sequence shown here is derived from an EMBL/GenBank/DDBJ whole genome shotgun (WGS) entry which is preliminary data.</text>
</comment>
<feature type="binding site" evidence="11">
    <location>
        <position position="94"/>
    </location>
    <ligand>
        <name>Zn(2+)</name>
        <dbReference type="ChEBI" id="CHEBI:29105"/>
    </ligand>
</feature>
<dbReference type="HAMAP" id="MF_01022">
    <property type="entry name" value="Bifunc_HisB"/>
    <property type="match status" value="1"/>
</dbReference>
<gene>
    <name evidence="11 12" type="primary">hisB</name>
    <name evidence="12" type="ORF">ABUE30_02790</name>
</gene>
<name>A0ABW9G441_9GAMM</name>
<feature type="binding site" evidence="11">
    <location>
        <position position="104"/>
    </location>
    <ligand>
        <name>Zn(2+)</name>
        <dbReference type="ChEBI" id="CHEBI:29105"/>
    </ligand>
</feature>
<comment type="cofactor">
    <cofactor evidence="1 11">
        <name>Mg(2+)</name>
        <dbReference type="ChEBI" id="CHEBI:18420"/>
    </cofactor>
</comment>
<keyword evidence="8 11" id="KW-0368">Histidine biosynthesis</keyword>
<dbReference type="InterPro" id="IPR020566">
    <property type="entry name" value="His_synth_bifunc_HisB"/>
</dbReference>
<evidence type="ECO:0000256" key="9">
    <source>
        <dbReference type="ARBA" id="ARBA00023239"/>
    </source>
</evidence>
<dbReference type="EMBL" id="JBEQCT010000001">
    <property type="protein sequence ID" value="MFM2484000.1"/>
    <property type="molecule type" value="Genomic_DNA"/>
</dbReference>
<dbReference type="GO" id="GO:0004424">
    <property type="term" value="F:imidazoleglycerol-phosphate dehydratase activity"/>
    <property type="evidence" value="ECO:0007669"/>
    <property type="project" value="UniProtKB-EC"/>
</dbReference>
<dbReference type="EC" id="4.2.1.19" evidence="11"/>
<keyword evidence="6 11" id="KW-0378">Hydrolase</keyword>
<evidence type="ECO:0000256" key="4">
    <source>
        <dbReference type="ARBA" id="ARBA00022605"/>
    </source>
</evidence>
<dbReference type="HAMAP" id="MF_00076">
    <property type="entry name" value="HisB"/>
    <property type="match status" value="1"/>
</dbReference>
<dbReference type="InterPro" id="IPR020568">
    <property type="entry name" value="Ribosomal_Su5_D2-typ_SF"/>
</dbReference>
<dbReference type="InterPro" id="IPR036412">
    <property type="entry name" value="HAD-like_sf"/>
</dbReference>
<dbReference type="PROSITE" id="PS00954">
    <property type="entry name" value="IGP_DEHYDRATASE_1"/>
    <property type="match status" value="1"/>
</dbReference>
<keyword evidence="7 11" id="KW-0460">Magnesium</keyword>
<feature type="region of interest" description="Histidinol-phosphatase" evidence="11">
    <location>
        <begin position="1"/>
        <end position="167"/>
    </location>
</feature>
<keyword evidence="11" id="KW-0862">Zinc</keyword>
<keyword evidence="5 11" id="KW-0479">Metal-binding</keyword>
<accession>A0ABW9G441</accession>
<feature type="binding site" evidence="11">
    <location>
        <position position="10"/>
    </location>
    <ligand>
        <name>Mg(2+)</name>
        <dbReference type="ChEBI" id="CHEBI:18420"/>
    </ligand>
</feature>
<evidence type="ECO:0000256" key="1">
    <source>
        <dbReference type="ARBA" id="ARBA00001946"/>
    </source>
</evidence>
<comment type="pathway">
    <text evidence="11">Amino-acid biosynthesis; L-histidine biosynthesis; L-histidine from 5-phospho-alpha-D-ribose 1-diphosphate: step 8/9.</text>
</comment>
<comment type="subcellular location">
    <subcellularLocation>
        <location evidence="11">Cytoplasm</location>
    </subcellularLocation>
</comment>
<dbReference type="SUPFAM" id="SSF56784">
    <property type="entry name" value="HAD-like"/>
    <property type="match status" value="1"/>
</dbReference>
<evidence type="ECO:0000313" key="13">
    <source>
        <dbReference type="Proteomes" id="UP001629953"/>
    </source>
</evidence>
<comment type="cofactor">
    <cofactor evidence="11">
        <name>Zn(2+)</name>
        <dbReference type="ChEBI" id="CHEBI:29105"/>
    </cofactor>
</comment>
<dbReference type="InterPro" id="IPR038494">
    <property type="entry name" value="IGPD_sf"/>
</dbReference>
<feature type="binding site" evidence="11">
    <location>
        <position position="131"/>
    </location>
    <ligand>
        <name>Mg(2+)</name>
        <dbReference type="ChEBI" id="CHEBI:18420"/>
    </ligand>
</feature>
<evidence type="ECO:0000256" key="8">
    <source>
        <dbReference type="ARBA" id="ARBA00023102"/>
    </source>
</evidence>
<evidence type="ECO:0000256" key="2">
    <source>
        <dbReference type="ARBA" id="ARBA00005047"/>
    </source>
</evidence>
<dbReference type="InterPro" id="IPR023214">
    <property type="entry name" value="HAD_sf"/>
</dbReference>
<proteinExistence type="inferred from homology"/>
<dbReference type="NCBIfam" id="TIGR01662">
    <property type="entry name" value="HAD-SF-IIIA"/>
    <property type="match status" value="1"/>
</dbReference>
<dbReference type="EC" id="3.1.3.15" evidence="11"/>
<dbReference type="PANTHER" id="PTHR23133">
    <property type="entry name" value="IMIDAZOLEGLYCEROL-PHOSPHATE DEHYDRATASE HIS7"/>
    <property type="match status" value="1"/>
</dbReference>
<dbReference type="InterPro" id="IPR006549">
    <property type="entry name" value="HAD-SF_hydro_IIIA"/>
</dbReference>
<feature type="binding site" evidence="11">
    <location>
        <position position="12"/>
    </location>
    <ligand>
        <name>Mg(2+)</name>
        <dbReference type="ChEBI" id="CHEBI:18420"/>
    </ligand>
</feature>
<dbReference type="NCBIfam" id="NF002111">
    <property type="entry name" value="PRK00951.2-1"/>
    <property type="match status" value="1"/>
</dbReference>
<dbReference type="InterPro" id="IPR005954">
    <property type="entry name" value="HisB_N"/>
</dbReference>
<protein>
    <recommendedName>
        <fullName evidence="11">Histidine biosynthesis bifunctional protein HisB</fullName>
    </recommendedName>
    <domain>
        <recommendedName>
            <fullName evidence="11">Histidinol-phosphatase</fullName>
            <ecNumber evidence="11">3.1.3.15</ecNumber>
        </recommendedName>
    </domain>
    <domain>
        <recommendedName>
            <fullName evidence="11">Imidazoleglycerol-phosphate dehydratase</fullName>
            <shortName evidence="11">IGPD</shortName>
            <ecNumber evidence="11">4.2.1.19</ecNumber>
        </recommendedName>
    </domain>
</protein>
<dbReference type="Pfam" id="PF00475">
    <property type="entry name" value="IGPD"/>
    <property type="match status" value="1"/>
</dbReference>
<evidence type="ECO:0000256" key="10">
    <source>
        <dbReference type="ARBA" id="ARBA00023268"/>
    </source>
</evidence>
<evidence type="ECO:0000256" key="11">
    <source>
        <dbReference type="HAMAP-Rule" id="MF_01022"/>
    </source>
</evidence>
<dbReference type="GO" id="GO:0004401">
    <property type="term" value="F:histidinol-phosphatase activity"/>
    <property type="evidence" value="ECO:0007669"/>
    <property type="project" value="UniProtKB-EC"/>
</dbReference>
<dbReference type="NCBIfam" id="TIGR01261">
    <property type="entry name" value="hisB_Nterm"/>
    <property type="match status" value="1"/>
</dbReference>
<keyword evidence="13" id="KW-1185">Reference proteome</keyword>
<dbReference type="Proteomes" id="UP001629953">
    <property type="component" value="Unassembled WGS sequence"/>
</dbReference>
<dbReference type="InterPro" id="IPR020565">
    <property type="entry name" value="ImidazoleglycerP_deHydtase_CS"/>
</dbReference>
<dbReference type="InterPro" id="IPR000807">
    <property type="entry name" value="ImidazoleglycerolP_deHydtase"/>
</dbReference>
<comment type="catalytic activity">
    <reaction evidence="11">
        <text>D-erythro-1-(imidazol-4-yl)glycerol 3-phosphate = 3-(imidazol-4-yl)-2-oxopropyl phosphate + H2O</text>
        <dbReference type="Rhea" id="RHEA:11040"/>
        <dbReference type="ChEBI" id="CHEBI:15377"/>
        <dbReference type="ChEBI" id="CHEBI:57766"/>
        <dbReference type="ChEBI" id="CHEBI:58278"/>
        <dbReference type="EC" id="4.2.1.19"/>
    </reaction>
</comment>
<comment type="similarity">
    <text evidence="11">In the C-terminal section; belongs to the imidazoleglycerol-phosphate dehydratase family.</text>
</comment>
<dbReference type="CDD" id="cd07914">
    <property type="entry name" value="IGPD"/>
    <property type="match status" value="1"/>
</dbReference>
<feature type="binding site" evidence="11">
    <location>
        <position position="102"/>
    </location>
    <ligand>
        <name>Zn(2+)</name>
        <dbReference type="ChEBI" id="CHEBI:29105"/>
    </ligand>
</feature>
<keyword evidence="10 11" id="KW-0511">Multifunctional enzyme</keyword>
<dbReference type="NCBIfam" id="TIGR01656">
    <property type="entry name" value="Histidinol-ppas"/>
    <property type="match status" value="1"/>
</dbReference>
<dbReference type="Pfam" id="PF08645">
    <property type="entry name" value="PNK3P"/>
    <property type="match status" value="1"/>
</dbReference>
<keyword evidence="9 11" id="KW-0456">Lyase</keyword>
<feature type="binding site" evidence="11">
    <location>
        <position position="96"/>
    </location>
    <ligand>
        <name>Zn(2+)</name>
        <dbReference type="ChEBI" id="CHEBI:29105"/>
    </ligand>
</feature>
<comment type="similarity">
    <text evidence="11">In the N-terminal section; belongs to the histidinol-phosphatase family.</text>
</comment>
<dbReference type="PANTHER" id="PTHR23133:SF2">
    <property type="entry name" value="IMIDAZOLEGLYCEROL-PHOSPHATE DEHYDRATASE"/>
    <property type="match status" value="1"/>
</dbReference>
<evidence type="ECO:0000256" key="7">
    <source>
        <dbReference type="ARBA" id="ARBA00022842"/>
    </source>
</evidence>
<keyword evidence="3 11" id="KW-0963">Cytoplasm</keyword>
<feature type="region of interest" description="Imidazoleglycerol-phosphate dehydratase" evidence="11">
    <location>
        <begin position="168"/>
        <end position="356"/>
    </location>
</feature>
<dbReference type="Gene3D" id="3.40.50.1000">
    <property type="entry name" value="HAD superfamily/HAD-like"/>
    <property type="match status" value="1"/>
</dbReference>
<dbReference type="RefSeq" id="WP_408622143.1">
    <property type="nucleotide sequence ID" value="NZ_JBEQCT010000001.1"/>
</dbReference>
<sequence>MSAQKILFIDRDGTLIDEPESDKQVDSLAKLQFEPNVIPALLKLQNAGFHLVMVSNQDGLGTASFPQADFDRPHQAMMNLFKSQGIHFDEVLICPHLPSEQCVCRKPNLGLVAPYLQQSKVDFQHSAVIGDRPSDMQLAANMGIRGIEYERCNNGWLQISQDLTTQARVASVTRKTSETCITIDVNLDSRARGTIQTGIGFFDHMLDQIATHGGFYLNCSVQGDLHIDDHHTIEDTALALGQALEQALGDKRGINRFGFTLPMDEVLAQCALDLSGRAYLKFDAPLEQVQVGGMTTEMVPHFFRSLADSLHATLHLSASAGNTHHVVESLFKCFGRTLGQAITQTSDVLPSSKGVL</sequence>
<evidence type="ECO:0000256" key="6">
    <source>
        <dbReference type="ARBA" id="ARBA00022801"/>
    </source>
</evidence>
<dbReference type="InterPro" id="IPR006543">
    <property type="entry name" value="Histidinol-phos"/>
</dbReference>
<reference evidence="12 13" key="1">
    <citation type="journal article" date="2013" name="Int. J. Syst. Evol. Microbiol.">
        <title>Celerinatantimonas yamalensis sp. nov., a cold-adapted diazotrophic bacterium from a cold permafrost brine.</title>
        <authorList>
            <person name="Shcherbakova V."/>
            <person name="Chuvilskaya N."/>
            <person name="Rivkina E."/>
            <person name="Demidov N."/>
            <person name="Uchaeva V."/>
            <person name="Suetin S."/>
            <person name="Suzina N."/>
            <person name="Gilichinsky D."/>
        </authorList>
    </citation>
    <scope>NUCLEOTIDE SEQUENCE [LARGE SCALE GENOMIC DNA]</scope>
    <source>
        <strain evidence="12 13">C7</strain>
    </source>
</reference>
<dbReference type="Gene3D" id="3.30.230.40">
    <property type="entry name" value="Imidazole glycerol phosphate dehydratase, domain 1"/>
    <property type="match status" value="2"/>
</dbReference>
<comment type="pathway">
    <text evidence="2 11">Amino-acid biosynthesis; L-histidine biosynthesis; L-histidine from 5-phospho-alpha-D-ribose 1-diphosphate: step 6/9.</text>
</comment>